<sequence>MIKQLTFQTSASKQIIDITRKVQDLVNQSSTKEGLCLVFVQHTTCSVMLGEYETGLDEDFINMFEQLKPHGPFQHAHEPDHAPSHLFSSMVGEQVVIPIQSGQPTFGTWQKIMLVEFDGPRSRNVIVQTINSAR</sequence>
<comment type="similarity">
    <text evidence="1">Belongs to the UPF0047 family.</text>
</comment>
<dbReference type="Pfam" id="PF01894">
    <property type="entry name" value="YjbQ"/>
    <property type="match status" value="1"/>
</dbReference>
<dbReference type="NCBIfam" id="TIGR00149">
    <property type="entry name" value="TIGR00149_YjbQ"/>
    <property type="match status" value="1"/>
</dbReference>
<gene>
    <name evidence="2" type="ORF">A3A57_02895</name>
</gene>
<dbReference type="EMBL" id="MHDA01000024">
    <property type="protein sequence ID" value="OGY32042.1"/>
    <property type="molecule type" value="Genomic_DNA"/>
</dbReference>
<dbReference type="Proteomes" id="UP000179279">
    <property type="component" value="Unassembled WGS sequence"/>
</dbReference>
<name>A0A1G1WWC4_9BACT</name>
<evidence type="ECO:0008006" key="4">
    <source>
        <dbReference type="Google" id="ProtNLM"/>
    </source>
</evidence>
<dbReference type="SUPFAM" id="SSF111038">
    <property type="entry name" value="YjbQ-like"/>
    <property type="match status" value="1"/>
</dbReference>
<evidence type="ECO:0000256" key="1">
    <source>
        <dbReference type="ARBA" id="ARBA00005534"/>
    </source>
</evidence>
<dbReference type="PANTHER" id="PTHR30615:SF8">
    <property type="entry name" value="UPF0047 PROTEIN C4A8.02C"/>
    <property type="match status" value="1"/>
</dbReference>
<dbReference type="AlphaFoldDB" id="A0A1G1WWC4"/>
<comment type="caution">
    <text evidence="2">The sequence shown here is derived from an EMBL/GenBank/DDBJ whole genome shotgun (WGS) entry which is preliminary data.</text>
</comment>
<accession>A0A1G1WWC4</accession>
<dbReference type="InterPro" id="IPR001602">
    <property type="entry name" value="UPF0047_YjbQ-like"/>
</dbReference>
<reference evidence="2 3" key="1">
    <citation type="journal article" date="2016" name="Nat. Commun.">
        <title>Thousands of microbial genomes shed light on interconnected biogeochemical processes in an aquifer system.</title>
        <authorList>
            <person name="Anantharaman K."/>
            <person name="Brown C.T."/>
            <person name="Hug L.A."/>
            <person name="Sharon I."/>
            <person name="Castelle C.J."/>
            <person name="Probst A.J."/>
            <person name="Thomas B.C."/>
            <person name="Singh A."/>
            <person name="Wilkins M.J."/>
            <person name="Karaoz U."/>
            <person name="Brodie E.L."/>
            <person name="Williams K.H."/>
            <person name="Hubbard S.S."/>
            <person name="Banfield J.F."/>
        </authorList>
    </citation>
    <scope>NUCLEOTIDE SEQUENCE [LARGE SCALE GENOMIC DNA]</scope>
</reference>
<dbReference type="Gene3D" id="2.60.120.460">
    <property type="entry name" value="YjbQ-like"/>
    <property type="match status" value="1"/>
</dbReference>
<organism evidence="2 3">
    <name type="scientific">Candidatus Woykebacteria bacterium RIFCSPLOWO2_01_FULL_41_12</name>
    <dbReference type="NCBI Taxonomy" id="1802604"/>
    <lineage>
        <taxon>Bacteria</taxon>
        <taxon>Candidatus Woykeibacteriota</taxon>
    </lineage>
</organism>
<protein>
    <recommendedName>
        <fullName evidence="4">Secondary thiamine-phosphate synthase enzyme</fullName>
    </recommendedName>
</protein>
<dbReference type="PIRSF" id="PIRSF004681">
    <property type="entry name" value="UCP004681"/>
    <property type="match status" value="1"/>
</dbReference>
<dbReference type="InterPro" id="IPR035917">
    <property type="entry name" value="YjbQ-like_sf"/>
</dbReference>
<evidence type="ECO:0000313" key="3">
    <source>
        <dbReference type="Proteomes" id="UP000179279"/>
    </source>
</evidence>
<dbReference type="PANTHER" id="PTHR30615">
    <property type="entry name" value="UNCHARACTERIZED PROTEIN YJBQ-RELATED"/>
    <property type="match status" value="1"/>
</dbReference>
<proteinExistence type="inferred from homology"/>
<evidence type="ECO:0000313" key="2">
    <source>
        <dbReference type="EMBL" id="OGY32042.1"/>
    </source>
</evidence>